<evidence type="ECO:0000313" key="1">
    <source>
        <dbReference type="EMBL" id="JAD65363.1"/>
    </source>
</evidence>
<dbReference type="EMBL" id="GBRH01232532">
    <property type="protein sequence ID" value="JAD65363.1"/>
    <property type="molecule type" value="Transcribed_RNA"/>
</dbReference>
<proteinExistence type="predicted"/>
<reference evidence="1" key="2">
    <citation type="journal article" date="2015" name="Data Brief">
        <title>Shoot transcriptome of the giant reed, Arundo donax.</title>
        <authorList>
            <person name="Barrero R.A."/>
            <person name="Guerrero F.D."/>
            <person name="Moolhuijzen P."/>
            <person name="Goolsby J.A."/>
            <person name="Tidwell J."/>
            <person name="Bellgard S.E."/>
            <person name="Bellgard M.I."/>
        </authorList>
    </citation>
    <scope>NUCLEOTIDE SEQUENCE</scope>
    <source>
        <tissue evidence="1">Shoot tissue taken approximately 20 cm above the soil surface</tissue>
    </source>
</reference>
<accession>A0A0A9BT31</accession>
<sequence>MMLYWLVNSRNCTSLSSSENFVLLRSTIADASNGNGNFFSDDTGAFILCVFLQHFAAFFVG</sequence>
<dbReference type="AlphaFoldDB" id="A0A0A9BT31"/>
<organism evidence="1">
    <name type="scientific">Arundo donax</name>
    <name type="common">Giant reed</name>
    <name type="synonym">Donax arundinaceus</name>
    <dbReference type="NCBI Taxonomy" id="35708"/>
    <lineage>
        <taxon>Eukaryota</taxon>
        <taxon>Viridiplantae</taxon>
        <taxon>Streptophyta</taxon>
        <taxon>Embryophyta</taxon>
        <taxon>Tracheophyta</taxon>
        <taxon>Spermatophyta</taxon>
        <taxon>Magnoliopsida</taxon>
        <taxon>Liliopsida</taxon>
        <taxon>Poales</taxon>
        <taxon>Poaceae</taxon>
        <taxon>PACMAD clade</taxon>
        <taxon>Arundinoideae</taxon>
        <taxon>Arundineae</taxon>
        <taxon>Arundo</taxon>
    </lineage>
</organism>
<reference evidence="1" key="1">
    <citation type="submission" date="2014-09" db="EMBL/GenBank/DDBJ databases">
        <authorList>
            <person name="Magalhaes I.L.F."/>
            <person name="Oliveira U."/>
            <person name="Santos F.R."/>
            <person name="Vidigal T.H.D.A."/>
            <person name="Brescovit A.D."/>
            <person name="Santos A.J."/>
        </authorList>
    </citation>
    <scope>NUCLEOTIDE SEQUENCE</scope>
    <source>
        <tissue evidence="1">Shoot tissue taken approximately 20 cm above the soil surface</tissue>
    </source>
</reference>
<name>A0A0A9BT31_ARUDO</name>
<protein>
    <submittedName>
        <fullName evidence="1">Uncharacterized protein</fullName>
    </submittedName>
</protein>